<proteinExistence type="predicted"/>
<dbReference type="PANTHER" id="PTHR11319:SF35">
    <property type="entry name" value="OUTER MEMBRANE PROTEIN PMPC-RELATED"/>
    <property type="match status" value="1"/>
</dbReference>
<name>A0AAW9RA02_9GAMM</name>
<dbReference type="RefSeq" id="WP_337336203.1">
    <property type="nucleotide sequence ID" value="NZ_JBBDHC010000021.1"/>
</dbReference>
<evidence type="ECO:0000256" key="1">
    <source>
        <dbReference type="SAM" id="SignalP"/>
    </source>
</evidence>
<feature type="chain" id="PRO_5043623037" description="Polymorphic outer membrane protein repeat-containing protein" evidence="1">
    <location>
        <begin position="23"/>
        <end position="487"/>
    </location>
</feature>
<evidence type="ECO:0008006" key="4">
    <source>
        <dbReference type="Google" id="ProtNLM"/>
    </source>
</evidence>
<dbReference type="InterPro" id="IPR011050">
    <property type="entry name" value="Pectin_lyase_fold/virulence"/>
</dbReference>
<dbReference type="PANTHER" id="PTHR11319">
    <property type="entry name" value="G PROTEIN-COUPLED RECEPTOR-RELATED"/>
    <property type="match status" value="1"/>
</dbReference>
<protein>
    <recommendedName>
        <fullName evidence="4">Polymorphic outer membrane protein repeat-containing protein</fullName>
    </recommendedName>
</protein>
<keyword evidence="3" id="KW-1185">Reference proteome</keyword>
<evidence type="ECO:0000313" key="3">
    <source>
        <dbReference type="Proteomes" id="UP001364472"/>
    </source>
</evidence>
<keyword evidence="1" id="KW-0732">Signal</keyword>
<accession>A0AAW9RA02</accession>
<evidence type="ECO:0000313" key="2">
    <source>
        <dbReference type="EMBL" id="MEJ1250502.1"/>
    </source>
</evidence>
<gene>
    <name evidence="2" type="ORF">WB794_12555</name>
</gene>
<sequence>MTRRITAIAALLAGLLTVGAQAATFNVTSQADSGTGTLRAAIISANATPDTPHTIAFVAPFTVGGSVNLLSLLPTITAKDLTIMGGTIRPTISGQGVQQILRVGENNINLSISNLEFSRGHAAQKGGCIAEVSNTPPTVGTLRLDFVIFSECSASATSLAYGGAIYWPRNGGDLQINHSRFSANSVTATATTGQSQSGGGAVYAHSDVTITNSLFENNEAITVSTITGGLASGGALALGGVDRIFEISGSTFLGNSASPGAAAGYGGAVHQLCDHCILEIRRSYFRDNSATHGAGIKTQKFGAGPDDVLTILTNSSFVGNHAAVAGGAVHTFSTRLSLSNNTFHNNGAMNGAHVNFGSSTSLMIAKANLFAPTASGSACGSSVTLPSPHLIAANLFSDASCGAISAGALPNAPLGTITIDETPGQVGVVQFTGSAVIDSISDGALCQPIDARSQPRPTDGDGDGLALCDVGAYEHQGAWLFRDGFEN</sequence>
<dbReference type="Proteomes" id="UP001364472">
    <property type="component" value="Unassembled WGS sequence"/>
</dbReference>
<dbReference type="SUPFAM" id="SSF51126">
    <property type="entry name" value="Pectin lyase-like"/>
    <property type="match status" value="1"/>
</dbReference>
<dbReference type="EMBL" id="JBBDHC010000021">
    <property type="protein sequence ID" value="MEJ1250502.1"/>
    <property type="molecule type" value="Genomic_DNA"/>
</dbReference>
<dbReference type="AlphaFoldDB" id="A0AAW9RA02"/>
<comment type="caution">
    <text evidence="2">The sequence shown here is derived from an EMBL/GenBank/DDBJ whole genome shotgun (WGS) entry which is preliminary data.</text>
</comment>
<reference evidence="2 3" key="1">
    <citation type="journal article" date="2016" name="Antonie Van Leeuwenhoek">
        <title>Denitratimonas tolerans gen. nov., sp. nov., a denitrifying bacterium isolated from a bioreactor for tannery wastewater treatment.</title>
        <authorList>
            <person name="Han S.I."/>
            <person name="Kim J.O."/>
            <person name="Lee Y.R."/>
            <person name="Ekpeghere K.I."/>
            <person name="Koh S.C."/>
            <person name="Whang K.S."/>
        </authorList>
    </citation>
    <scope>NUCLEOTIDE SEQUENCE [LARGE SCALE GENOMIC DNA]</scope>
    <source>
        <strain evidence="2 3">KACC 17565</strain>
    </source>
</reference>
<organism evidence="2 3">
    <name type="scientific">Denitratimonas tolerans</name>
    <dbReference type="NCBI Taxonomy" id="1338420"/>
    <lineage>
        <taxon>Bacteria</taxon>
        <taxon>Pseudomonadati</taxon>
        <taxon>Pseudomonadota</taxon>
        <taxon>Gammaproteobacteria</taxon>
        <taxon>Lysobacterales</taxon>
        <taxon>Lysobacteraceae</taxon>
        <taxon>Denitratimonas</taxon>
    </lineage>
</organism>
<feature type="signal peptide" evidence="1">
    <location>
        <begin position="1"/>
        <end position="22"/>
    </location>
</feature>